<dbReference type="RefSeq" id="WP_108514728.1">
    <property type="nucleotide sequence ID" value="NZ_CP026951.1"/>
</dbReference>
<dbReference type="GO" id="GO:0016020">
    <property type="term" value="C:membrane"/>
    <property type="evidence" value="ECO:0007669"/>
    <property type="project" value="GOC"/>
</dbReference>
<keyword evidence="2" id="KW-0328">Glycosyltransferase</keyword>
<reference evidence="6" key="1">
    <citation type="submission" date="2018-04" db="EMBL/GenBank/DDBJ databases">
        <authorList>
            <person name="Liu S."/>
            <person name="Wang Z."/>
            <person name="Li J."/>
        </authorList>
    </citation>
    <scope>NUCLEOTIDE SEQUENCE [LARGE SCALE GENOMIC DNA]</scope>
    <source>
        <strain evidence="6">S1194</strain>
    </source>
</reference>
<dbReference type="FunFam" id="3.90.550.10:FF:000122">
    <property type="entry name" value="Dolichol-phosphate mannosyltransferase subunit 1"/>
    <property type="match status" value="1"/>
</dbReference>
<dbReference type="PANTHER" id="PTHR43398">
    <property type="entry name" value="DOLICHOL-PHOSPHATE MANNOSYLTRANSFERASE SUBUNIT 1"/>
    <property type="match status" value="1"/>
</dbReference>
<dbReference type="GO" id="GO:0004582">
    <property type="term" value="F:dolichyl-phosphate beta-D-mannosyltransferase activity"/>
    <property type="evidence" value="ECO:0007669"/>
    <property type="project" value="InterPro"/>
</dbReference>
<sequence length="245" mass="26537">MAPSDSATPGPRTIVIVPTYCEIDSLEHVVLGVREAVPSAHVLVVDDNSPDGTGQLADDLAARDAKVAALHRSAKDGLGRAYLAGFSWAIEHGFDRIVEMDADGSHRPADLPALLAALDDGADAAIGTRWMPGGAVTNWPWHRRLISRAGTAYARLMLRSRLRDLTSGFRAFERSALEAIDLQHVQGAGYVFQIEVASDLERLGLRVDEVPITFIERESGRSKMSTGIVFEAIGWVTKTGLTPRR</sequence>
<dbReference type="GO" id="GO:0009247">
    <property type="term" value="P:glycolipid biosynthetic process"/>
    <property type="evidence" value="ECO:0007669"/>
    <property type="project" value="TreeGrafter"/>
</dbReference>
<protein>
    <submittedName>
        <fullName evidence="5">Polyprenol monophosphomannose synthase</fullName>
    </submittedName>
</protein>
<dbReference type="AlphaFoldDB" id="A0A2U1T2M0"/>
<dbReference type="Pfam" id="PF00535">
    <property type="entry name" value="Glycos_transf_2"/>
    <property type="match status" value="1"/>
</dbReference>
<dbReference type="SUPFAM" id="SSF53448">
    <property type="entry name" value="Nucleotide-diphospho-sugar transferases"/>
    <property type="match status" value="1"/>
</dbReference>
<dbReference type="PANTHER" id="PTHR43398:SF1">
    <property type="entry name" value="DOLICHOL-PHOSPHATE MANNOSYLTRANSFERASE SUBUNIT 1"/>
    <property type="match status" value="1"/>
</dbReference>
<evidence type="ECO:0000259" key="4">
    <source>
        <dbReference type="Pfam" id="PF00535"/>
    </source>
</evidence>
<accession>A0A2U1T2M0</accession>
<dbReference type="KEGG" id="salc:C2138_00705"/>
<evidence type="ECO:0000256" key="1">
    <source>
        <dbReference type="ARBA" id="ARBA00006739"/>
    </source>
</evidence>
<dbReference type="InterPro" id="IPR001173">
    <property type="entry name" value="Glyco_trans_2-like"/>
</dbReference>
<feature type="domain" description="Glycosyltransferase 2-like" evidence="4">
    <location>
        <begin position="15"/>
        <end position="180"/>
    </location>
</feature>
<evidence type="ECO:0000313" key="5">
    <source>
        <dbReference type="EMBL" id="PWB98013.1"/>
    </source>
</evidence>
<keyword evidence="6" id="KW-1185">Reference proteome</keyword>
<organism evidence="5 6">
    <name type="scientific">Homoserinimonas hongtaonis</name>
    <dbReference type="NCBI Taxonomy" id="2079791"/>
    <lineage>
        <taxon>Bacteria</taxon>
        <taxon>Bacillati</taxon>
        <taxon>Actinomycetota</taxon>
        <taxon>Actinomycetes</taxon>
        <taxon>Micrococcales</taxon>
        <taxon>Microbacteriaceae</taxon>
        <taxon>Homoserinimonas</taxon>
    </lineage>
</organism>
<evidence type="ECO:0000313" key="6">
    <source>
        <dbReference type="Proteomes" id="UP000244978"/>
    </source>
</evidence>
<dbReference type="InterPro" id="IPR029044">
    <property type="entry name" value="Nucleotide-diphossugar_trans"/>
</dbReference>
<comment type="caution">
    <text evidence="5">The sequence shown here is derived from an EMBL/GenBank/DDBJ whole genome shotgun (WGS) entry which is preliminary data.</text>
</comment>
<gene>
    <name evidence="5" type="ORF">DF220_09360</name>
</gene>
<evidence type="ECO:0000256" key="3">
    <source>
        <dbReference type="ARBA" id="ARBA00022679"/>
    </source>
</evidence>
<keyword evidence="3" id="KW-0808">Transferase</keyword>
<dbReference type="CDD" id="cd06442">
    <property type="entry name" value="DPM1_like"/>
    <property type="match status" value="1"/>
</dbReference>
<name>A0A2U1T2M0_9MICO</name>
<dbReference type="InterPro" id="IPR039528">
    <property type="entry name" value="DPM1-like"/>
</dbReference>
<proteinExistence type="inferred from homology"/>
<evidence type="ECO:0000256" key="2">
    <source>
        <dbReference type="ARBA" id="ARBA00022676"/>
    </source>
</evidence>
<dbReference type="EMBL" id="QEEX01000001">
    <property type="protein sequence ID" value="PWB98013.1"/>
    <property type="molecule type" value="Genomic_DNA"/>
</dbReference>
<dbReference type="Proteomes" id="UP000244978">
    <property type="component" value="Unassembled WGS sequence"/>
</dbReference>
<dbReference type="Gene3D" id="3.90.550.10">
    <property type="entry name" value="Spore Coat Polysaccharide Biosynthesis Protein SpsA, Chain A"/>
    <property type="match status" value="1"/>
</dbReference>
<dbReference type="OrthoDB" id="9810303at2"/>
<comment type="similarity">
    <text evidence="1">Belongs to the glycosyltransferase 2 family.</text>
</comment>